<feature type="region of interest" description="Disordered" evidence="1">
    <location>
        <begin position="77"/>
        <end position="102"/>
    </location>
</feature>
<sequence>MLTNTPLSSKRYASILATCVSLGALALILLILFALYLFQRYHPQNKEKQAEGNTEKAAFLPKVDSLLSANSTPKLRLCGTEDKGSNNEFEEKRADNSETKETDINLNKVTTEMLQPEKRDFPPVSKATISLFEPSESNFSVAETLSQAFSGFGQKAIDLFSERSGGDGEAEPHSHLPDESQGEDGCCKQMLNQNGHVKDSGSGCVNSTGELNNSNDAREALTAQTNSILSWSVSHILFW</sequence>
<evidence type="ECO:0000313" key="3">
    <source>
        <dbReference type="EMBL" id="VEL35943.1"/>
    </source>
</evidence>
<organism evidence="3 4">
    <name type="scientific">Protopolystoma xenopodis</name>
    <dbReference type="NCBI Taxonomy" id="117903"/>
    <lineage>
        <taxon>Eukaryota</taxon>
        <taxon>Metazoa</taxon>
        <taxon>Spiralia</taxon>
        <taxon>Lophotrochozoa</taxon>
        <taxon>Platyhelminthes</taxon>
        <taxon>Monogenea</taxon>
        <taxon>Polyopisthocotylea</taxon>
        <taxon>Polystomatidea</taxon>
        <taxon>Polystomatidae</taxon>
        <taxon>Protopolystoma</taxon>
    </lineage>
</organism>
<protein>
    <submittedName>
        <fullName evidence="3">Uncharacterized protein</fullName>
    </submittedName>
</protein>
<evidence type="ECO:0000256" key="1">
    <source>
        <dbReference type="SAM" id="MobiDB-lite"/>
    </source>
</evidence>
<keyword evidence="2" id="KW-0472">Membrane</keyword>
<feature type="region of interest" description="Disordered" evidence="1">
    <location>
        <begin position="162"/>
        <end position="185"/>
    </location>
</feature>
<evidence type="ECO:0000313" key="4">
    <source>
        <dbReference type="Proteomes" id="UP000784294"/>
    </source>
</evidence>
<name>A0A3S5B7F3_9PLAT</name>
<feature type="transmembrane region" description="Helical" evidence="2">
    <location>
        <begin position="12"/>
        <end position="38"/>
    </location>
</feature>
<evidence type="ECO:0000256" key="2">
    <source>
        <dbReference type="SAM" id="Phobius"/>
    </source>
</evidence>
<proteinExistence type="predicted"/>
<gene>
    <name evidence="3" type="ORF">PXEA_LOCUS29383</name>
</gene>
<accession>A0A3S5B7F3</accession>
<keyword evidence="4" id="KW-1185">Reference proteome</keyword>
<feature type="compositionally biased region" description="Basic and acidic residues" evidence="1">
    <location>
        <begin position="79"/>
        <end position="102"/>
    </location>
</feature>
<comment type="caution">
    <text evidence="3">The sequence shown here is derived from an EMBL/GenBank/DDBJ whole genome shotgun (WGS) entry which is preliminary data.</text>
</comment>
<dbReference type="AlphaFoldDB" id="A0A3S5B7F3"/>
<keyword evidence="2" id="KW-0812">Transmembrane</keyword>
<feature type="compositionally biased region" description="Basic and acidic residues" evidence="1">
    <location>
        <begin position="162"/>
        <end position="178"/>
    </location>
</feature>
<dbReference type="EMBL" id="CAAALY010251068">
    <property type="protein sequence ID" value="VEL35943.1"/>
    <property type="molecule type" value="Genomic_DNA"/>
</dbReference>
<reference evidence="3" key="1">
    <citation type="submission" date="2018-11" db="EMBL/GenBank/DDBJ databases">
        <authorList>
            <consortium name="Pathogen Informatics"/>
        </authorList>
    </citation>
    <scope>NUCLEOTIDE SEQUENCE</scope>
</reference>
<keyword evidence="2" id="KW-1133">Transmembrane helix</keyword>
<dbReference type="Proteomes" id="UP000784294">
    <property type="component" value="Unassembled WGS sequence"/>
</dbReference>